<name>A0A6H0KJR8_9BACE</name>
<feature type="chain" id="PRO_5026034104" evidence="1">
    <location>
        <begin position="19"/>
        <end position="304"/>
    </location>
</feature>
<evidence type="ECO:0000313" key="4">
    <source>
        <dbReference type="Proteomes" id="UP000501780"/>
    </source>
</evidence>
<dbReference type="InterPro" id="IPR036691">
    <property type="entry name" value="Endo/exonu/phosph_ase_sf"/>
</dbReference>
<keyword evidence="3" id="KW-0269">Exonuclease</keyword>
<reference evidence="3 4" key="1">
    <citation type="submission" date="2020-03" db="EMBL/GenBank/DDBJ databases">
        <title>Genomic analysis of Bacteroides faecium CBA7301.</title>
        <authorList>
            <person name="Kim J."/>
            <person name="Roh S.W."/>
        </authorList>
    </citation>
    <scope>NUCLEOTIDE SEQUENCE [LARGE SCALE GENOMIC DNA]</scope>
    <source>
        <strain evidence="3 4">CBA7301</strain>
    </source>
</reference>
<feature type="signal peptide" evidence="1">
    <location>
        <begin position="1"/>
        <end position="18"/>
    </location>
</feature>
<dbReference type="CDD" id="cd09083">
    <property type="entry name" value="EEP-1"/>
    <property type="match status" value="1"/>
</dbReference>
<dbReference type="GO" id="GO:0004519">
    <property type="term" value="F:endonuclease activity"/>
    <property type="evidence" value="ECO:0007669"/>
    <property type="project" value="UniProtKB-KW"/>
</dbReference>
<dbReference type="AlphaFoldDB" id="A0A6H0KJR8"/>
<dbReference type="EMBL" id="CP050831">
    <property type="protein sequence ID" value="QIU93469.1"/>
    <property type="molecule type" value="Genomic_DNA"/>
</dbReference>
<keyword evidence="3" id="KW-0255">Endonuclease</keyword>
<dbReference type="Proteomes" id="UP000501780">
    <property type="component" value="Chromosome"/>
</dbReference>
<accession>A0A6H0KJR8</accession>
<keyword evidence="3" id="KW-0540">Nuclease</keyword>
<dbReference type="KEGG" id="bfc:BacF7301_04560"/>
<dbReference type="SUPFAM" id="SSF56219">
    <property type="entry name" value="DNase I-like"/>
    <property type="match status" value="1"/>
</dbReference>
<dbReference type="PANTHER" id="PTHR12121">
    <property type="entry name" value="CARBON CATABOLITE REPRESSOR PROTEIN 4"/>
    <property type="match status" value="1"/>
</dbReference>
<dbReference type="Pfam" id="PF03372">
    <property type="entry name" value="Exo_endo_phos"/>
    <property type="match status" value="1"/>
</dbReference>
<dbReference type="InterPro" id="IPR005135">
    <property type="entry name" value="Endo/exonuclease/phosphatase"/>
</dbReference>
<gene>
    <name evidence="3" type="ORF">BacF7301_04560</name>
</gene>
<evidence type="ECO:0000259" key="2">
    <source>
        <dbReference type="Pfam" id="PF03372"/>
    </source>
</evidence>
<sequence>MRKLFIVLALCGVSILNAQQLNVASYNVRNSNPNDAKAGNGWEQRCPVLTQLITFHDFDIFGAQEVKHNQLEDMLNALPQYSYIGVGRDDGKTKGEYAPIFYRKDKFKLLKSGNFWLSEDTSKPNKGWDAAYTRICTWGEFKDITGKFRFWFFNLHMDHIGVVARRESAKLVISKIKEMCGKNPVILTGDFNVDQTSESYQVLHESGILSDSYEVAQLRYATNGTCAGWNPNTYTPNRIDHIFVTKNFAVEKYGVLTDTYRIKNEATGKYEARIPSDHFPVKAVLRFNKKLDDREIAENLVSSR</sequence>
<proteinExistence type="predicted"/>
<dbReference type="InterPro" id="IPR050410">
    <property type="entry name" value="CCR4/nocturin_mRNA_transcr"/>
</dbReference>
<keyword evidence="4" id="KW-1185">Reference proteome</keyword>
<dbReference type="GO" id="GO:0000175">
    <property type="term" value="F:3'-5'-RNA exonuclease activity"/>
    <property type="evidence" value="ECO:0007669"/>
    <property type="project" value="TreeGrafter"/>
</dbReference>
<keyword evidence="1" id="KW-0732">Signal</keyword>
<organism evidence="3 4">
    <name type="scientific">Bacteroides faecium</name>
    <dbReference type="NCBI Taxonomy" id="2715212"/>
    <lineage>
        <taxon>Bacteria</taxon>
        <taxon>Pseudomonadati</taxon>
        <taxon>Bacteroidota</taxon>
        <taxon>Bacteroidia</taxon>
        <taxon>Bacteroidales</taxon>
        <taxon>Bacteroidaceae</taxon>
        <taxon>Bacteroides</taxon>
    </lineage>
</organism>
<keyword evidence="3" id="KW-0378">Hydrolase</keyword>
<dbReference type="RefSeq" id="WP_167960643.1">
    <property type="nucleotide sequence ID" value="NZ_CP050831.1"/>
</dbReference>
<dbReference type="PANTHER" id="PTHR12121:SF36">
    <property type="entry name" value="ENDONUCLEASE_EXONUCLEASE_PHOSPHATASE DOMAIN-CONTAINING PROTEIN"/>
    <property type="match status" value="1"/>
</dbReference>
<evidence type="ECO:0000256" key="1">
    <source>
        <dbReference type="SAM" id="SignalP"/>
    </source>
</evidence>
<feature type="domain" description="Endonuclease/exonuclease/phosphatase" evidence="2">
    <location>
        <begin position="25"/>
        <end position="278"/>
    </location>
</feature>
<evidence type="ECO:0000313" key="3">
    <source>
        <dbReference type="EMBL" id="QIU93469.1"/>
    </source>
</evidence>
<protein>
    <submittedName>
        <fullName evidence="3">Endonuclease/exonuclease/phosphatase family protein</fullName>
    </submittedName>
</protein>
<dbReference type="Gene3D" id="3.60.10.10">
    <property type="entry name" value="Endonuclease/exonuclease/phosphatase"/>
    <property type="match status" value="1"/>
</dbReference>